<dbReference type="GO" id="GO:0016491">
    <property type="term" value="F:oxidoreductase activity"/>
    <property type="evidence" value="ECO:0007669"/>
    <property type="project" value="UniProtKB-KW"/>
</dbReference>
<dbReference type="Pfam" id="PF00106">
    <property type="entry name" value="adh_short"/>
    <property type="match status" value="1"/>
</dbReference>
<sequence length="259" mass="26895">MSPLALITGASSGIGKAFAERLAGDGYDLIVVGRRLERLEALAASLPEVTVQVIAADLSTDDGIETVAKLCASQPLTMLINNAGVAHYMPMAELPAEKARELLHVKVVAPTMLTHAALPGMIERGVGTIVNVAGMIAFSGPAPTSQMPRRAIYAGTLAHTITMSQTLHAELEGTGVNVHVVCPGVVATEFHEVQGMDLSGVPRMSADDVVVAALAGIELGEVVSAPGVEEYSLLEAVFSADLAAFAAQSPQLASRYRTN</sequence>
<dbReference type="InterPro" id="IPR002347">
    <property type="entry name" value="SDR_fam"/>
</dbReference>
<evidence type="ECO:0000313" key="4">
    <source>
        <dbReference type="Proteomes" id="UP000298170"/>
    </source>
</evidence>
<dbReference type="EMBL" id="SOHJ01000013">
    <property type="protein sequence ID" value="TFD57705.1"/>
    <property type="molecule type" value="Genomic_DNA"/>
</dbReference>
<accession>A0A4R9ACL5</accession>
<dbReference type="InterPro" id="IPR036291">
    <property type="entry name" value="NAD(P)-bd_dom_sf"/>
</dbReference>
<dbReference type="PIRSF" id="PIRSF000126">
    <property type="entry name" value="11-beta-HSD1"/>
    <property type="match status" value="1"/>
</dbReference>
<dbReference type="RefSeq" id="WP_134516024.1">
    <property type="nucleotide sequence ID" value="NZ_SOHJ01000013.1"/>
</dbReference>
<evidence type="ECO:0000313" key="3">
    <source>
        <dbReference type="EMBL" id="TFD57705.1"/>
    </source>
</evidence>
<dbReference type="PRINTS" id="PR00081">
    <property type="entry name" value="GDHRDH"/>
</dbReference>
<name>A0A4R9ACL5_9MICO</name>
<proteinExistence type="inferred from homology"/>
<keyword evidence="4" id="KW-1185">Reference proteome</keyword>
<gene>
    <name evidence="3" type="ORF">E3T39_13040</name>
</gene>
<evidence type="ECO:0000256" key="2">
    <source>
        <dbReference type="ARBA" id="ARBA00023002"/>
    </source>
</evidence>
<comment type="similarity">
    <text evidence="1">Belongs to the short-chain dehydrogenases/reductases (SDR) family.</text>
</comment>
<dbReference type="AlphaFoldDB" id="A0A4R9ACL5"/>
<comment type="caution">
    <text evidence="3">The sequence shown here is derived from an EMBL/GenBank/DDBJ whole genome shotgun (WGS) entry which is preliminary data.</text>
</comment>
<organism evidence="3 4">
    <name type="scientific">Cryobacterium suzukii</name>
    <dbReference type="NCBI Taxonomy" id="1259198"/>
    <lineage>
        <taxon>Bacteria</taxon>
        <taxon>Bacillati</taxon>
        <taxon>Actinomycetota</taxon>
        <taxon>Actinomycetes</taxon>
        <taxon>Micrococcales</taxon>
        <taxon>Microbacteriaceae</taxon>
        <taxon>Cryobacterium</taxon>
    </lineage>
</organism>
<dbReference type="SUPFAM" id="SSF51735">
    <property type="entry name" value="NAD(P)-binding Rossmann-fold domains"/>
    <property type="match status" value="1"/>
</dbReference>
<dbReference type="Gene3D" id="3.40.50.720">
    <property type="entry name" value="NAD(P)-binding Rossmann-like Domain"/>
    <property type="match status" value="1"/>
</dbReference>
<dbReference type="PANTHER" id="PTHR43086:SF3">
    <property type="entry name" value="NADP-DEPENDENT 3-HYDROXY ACID DEHYDROGENASE YDFG"/>
    <property type="match status" value="1"/>
</dbReference>
<reference evidence="3 4" key="1">
    <citation type="submission" date="2019-03" db="EMBL/GenBank/DDBJ databases">
        <title>Genomics of glacier-inhabiting Cryobacterium strains.</title>
        <authorList>
            <person name="Liu Q."/>
            <person name="Xin Y.-H."/>
        </authorList>
    </citation>
    <scope>NUCLEOTIDE SEQUENCE [LARGE SCALE GENOMIC DNA]</scope>
    <source>
        <strain evidence="3 4">Sr39</strain>
    </source>
</reference>
<dbReference type="OrthoDB" id="9797538at2"/>
<dbReference type="Proteomes" id="UP000298170">
    <property type="component" value="Unassembled WGS sequence"/>
</dbReference>
<keyword evidence="2" id="KW-0560">Oxidoreductase</keyword>
<evidence type="ECO:0000256" key="1">
    <source>
        <dbReference type="ARBA" id="ARBA00006484"/>
    </source>
</evidence>
<dbReference type="PANTHER" id="PTHR43086">
    <property type="entry name" value="VERY-LONG-CHAIN 3-OXOOACYL-COA REDUCTASE"/>
    <property type="match status" value="1"/>
</dbReference>
<protein>
    <submittedName>
        <fullName evidence="3">SDR family NAD(P)-dependent oxidoreductase</fullName>
    </submittedName>
</protein>